<dbReference type="CDD" id="cd02856">
    <property type="entry name" value="E_set_GDE_Isoamylase_N"/>
    <property type="match status" value="1"/>
</dbReference>
<dbReference type="PANTHER" id="PTHR43002">
    <property type="entry name" value="GLYCOGEN DEBRANCHING ENZYME"/>
    <property type="match status" value="1"/>
</dbReference>
<dbReference type="InterPro" id="IPR017853">
    <property type="entry name" value="GH"/>
</dbReference>
<evidence type="ECO:0000256" key="2">
    <source>
        <dbReference type="ARBA" id="ARBA00022801"/>
    </source>
</evidence>
<dbReference type="PATRIC" id="fig|1365250.3.peg.2242"/>
<dbReference type="InterPro" id="IPR006047">
    <property type="entry name" value="GH13_cat_dom"/>
</dbReference>
<dbReference type="EMBL" id="AUYB01000100">
    <property type="protein sequence ID" value="KZN39128.1"/>
    <property type="molecule type" value="Genomic_DNA"/>
</dbReference>
<evidence type="ECO:0000259" key="4">
    <source>
        <dbReference type="SMART" id="SM00642"/>
    </source>
</evidence>
<gene>
    <name evidence="5" type="ORF">N475_15055</name>
</gene>
<protein>
    <recommendedName>
        <fullName evidence="4">Glycosyl hydrolase family 13 catalytic domain-containing protein</fullName>
    </recommendedName>
</protein>
<keyword evidence="6" id="KW-1185">Reference proteome</keyword>
<dbReference type="Gene3D" id="2.60.40.10">
    <property type="entry name" value="Immunoglobulins"/>
    <property type="match status" value="1"/>
</dbReference>
<dbReference type="InterPro" id="IPR013783">
    <property type="entry name" value="Ig-like_fold"/>
</dbReference>
<dbReference type="InterPro" id="IPR004193">
    <property type="entry name" value="Glyco_hydro_13_N"/>
</dbReference>
<dbReference type="RefSeq" id="WP_063356240.1">
    <property type="nucleotide sequence ID" value="NZ_AQHB01000049.1"/>
</dbReference>
<dbReference type="CDD" id="cd11326">
    <property type="entry name" value="AmyAc_Glg_debranch"/>
    <property type="match status" value="1"/>
</dbReference>
<comment type="caution">
    <text evidence="5">The sequence shown here is derived from an EMBL/GenBank/DDBJ whole genome shotgun (WGS) entry which is preliminary data.</text>
</comment>
<proteinExistence type="inferred from homology"/>
<dbReference type="Proteomes" id="UP000076643">
    <property type="component" value="Unassembled WGS sequence"/>
</dbReference>
<dbReference type="Gene3D" id="3.20.20.80">
    <property type="entry name" value="Glycosidases"/>
    <property type="match status" value="1"/>
</dbReference>
<dbReference type="AlphaFoldDB" id="A0A166X171"/>
<dbReference type="SUPFAM" id="SSF81296">
    <property type="entry name" value="E set domains"/>
    <property type="match status" value="1"/>
</dbReference>
<evidence type="ECO:0000313" key="5">
    <source>
        <dbReference type="EMBL" id="KZN39128.1"/>
    </source>
</evidence>
<name>A0A166X171_9GAMM</name>
<organism evidence="5 6">
    <name type="scientific">Pseudoalteromonas luteoviolacea DSM 6061</name>
    <dbReference type="NCBI Taxonomy" id="1365250"/>
    <lineage>
        <taxon>Bacteria</taxon>
        <taxon>Pseudomonadati</taxon>
        <taxon>Pseudomonadota</taxon>
        <taxon>Gammaproteobacteria</taxon>
        <taxon>Alteromonadales</taxon>
        <taxon>Pseudoalteromonadaceae</taxon>
        <taxon>Pseudoalteromonas</taxon>
    </lineage>
</organism>
<dbReference type="SUPFAM" id="SSF51011">
    <property type="entry name" value="Glycosyl hydrolase domain"/>
    <property type="match status" value="1"/>
</dbReference>
<feature type="domain" description="Glycosyl hydrolase family 13 catalytic" evidence="4">
    <location>
        <begin position="165"/>
        <end position="563"/>
    </location>
</feature>
<evidence type="ECO:0000256" key="3">
    <source>
        <dbReference type="ARBA" id="ARBA00023295"/>
    </source>
</evidence>
<reference evidence="5 6" key="1">
    <citation type="submission" date="2013-07" db="EMBL/GenBank/DDBJ databases">
        <title>Comparative Genomic and Metabolomic Analysis of Twelve Strains of Pseudoalteromonas luteoviolacea.</title>
        <authorList>
            <person name="Vynne N.G."/>
            <person name="Mansson M."/>
            <person name="Gram L."/>
        </authorList>
    </citation>
    <scope>NUCLEOTIDE SEQUENCE [LARGE SCALE GENOMIC DNA]</scope>
    <source>
        <strain evidence="5 6">DSM 6061</strain>
    </source>
</reference>
<dbReference type="SUPFAM" id="SSF51445">
    <property type="entry name" value="(Trans)glycosidases"/>
    <property type="match status" value="1"/>
</dbReference>
<keyword evidence="3" id="KW-0326">Glycosidase</keyword>
<evidence type="ECO:0000256" key="1">
    <source>
        <dbReference type="ARBA" id="ARBA00008061"/>
    </source>
</evidence>
<comment type="similarity">
    <text evidence="1">Belongs to the glycosyl hydrolase 13 family.</text>
</comment>
<dbReference type="InterPro" id="IPR044505">
    <property type="entry name" value="GlgX_Isoamylase_N_E_set"/>
</dbReference>
<keyword evidence="2" id="KW-0378">Hydrolase</keyword>
<dbReference type="Gene3D" id="2.60.40.1180">
    <property type="entry name" value="Golgi alpha-mannosidase II"/>
    <property type="match status" value="1"/>
</dbReference>
<dbReference type="InterPro" id="IPR011837">
    <property type="entry name" value="Glycogen_debranch_GlgX"/>
</dbReference>
<accession>A0A166X171</accession>
<dbReference type="InterPro" id="IPR013780">
    <property type="entry name" value="Glyco_hydro_b"/>
</dbReference>
<dbReference type="Pfam" id="PF02922">
    <property type="entry name" value="CBM_48"/>
    <property type="match status" value="1"/>
</dbReference>
<dbReference type="InterPro" id="IPR014756">
    <property type="entry name" value="Ig_E-set"/>
</dbReference>
<dbReference type="GO" id="GO:0005980">
    <property type="term" value="P:glycogen catabolic process"/>
    <property type="evidence" value="ECO:0007669"/>
    <property type="project" value="InterPro"/>
</dbReference>
<dbReference type="Pfam" id="PF00128">
    <property type="entry name" value="Alpha-amylase"/>
    <property type="match status" value="1"/>
</dbReference>
<sequence length="688" mass="77956">MLKTSIGCTYPLGNAVCEKGVNFAVYAPNAEQVILCLFDDQANTEIARMEMNKREGGLWTLFVESIGEGALYGYRVDGLYDPGEGFFFNKNKLLLDPYCKDFRGDFTWSERHYCHLPVGEFNSHDNAIDMPKSRVFTPKVYEGKKPDIAWHDSFIYECHVKGATQTLIGLSKEKQGTFLGICDSGFIEHLKSMGVTAIELLPVHAFISEQFLTTKGLQNYWGYNTLSFFVPHKAYCVNGNVTEFQKMVATLHEHNIEVIIDVVYNHTAESGIDGPMLSMKGLHNRGYYRMLHTPESVYINDTGCGNTINIDDPITLRLILDSLRYWVEYMGVDGFRFDLATILGRTNDGFHGQHAFFQAISQDPVLSQVKLIAEPWDVGPGGYQLGAFPPPWREWNDKYRDIVRRFWRGDSGTLPELAKRIHGSNDLFEHNLRGPLNSINFLTSHDGFSLADWVSYENKHNDANGEHNRDGHSENYSFNCGVEGETVDPEIINRRKRQQTNALVTLFMSKGVPMICAGTELNHTQKGNNNAYCQDNENSWLNWHNLDSPQILKASITSLMKIRSKLSVFKHPFYVHADDNRFAVLWYNSAGQIMSESDWHDELNKTLIYILADNEKRSAVLVILHADCDGAEIQLPESPFSTSWEVAYSSLDIDIEADQPLNSFRLTGQSAWVLLSHNEETANGSEKV</sequence>
<dbReference type="SMART" id="SM00642">
    <property type="entry name" value="Aamy"/>
    <property type="match status" value="1"/>
</dbReference>
<dbReference type="GO" id="GO:0004135">
    <property type="term" value="F:amylo-alpha-1,6-glucosidase activity"/>
    <property type="evidence" value="ECO:0007669"/>
    <property type="project" value="InterPro"/>
</dbReference>
<evidence type="ECO:0000313" key="6">
    <source>
        <dbReference type="Proteomes" id="UP000076643"/>
    </source>
</evidence>
<dbReference type="NCBIfam" id="TIGR02100">
    <property type="entry name" value="glgX_debranch"/>
    <property type="match status" value="1"/>
</dbReference>